<sequence>MHNNFYFNGGADFFSGRHLRHEQHREFPHPGFGGGRGRGGRARRGDLRKVILILLADKPMHGYEIITTIAERTEQRWEPSAGAIYPQLSQLEDEGLIRTEPVDGKKVAHLTDEGRVAAEEFTAEREQLWQAYSQPGDEGPRHGGRGPREPYGRPGSSPIIEEARRFFGIASDPVDWRSAFERLFKAVSAVDEDRRDEVVAILERAAKDVEKLS</sequence>
<keyword evidence="4" id="KW-1185">Reference proteome</keyword>
<feature type="compositionally biased region" description="Basic and acidic residues" evidence="1">
    <location>
        <begin position="138"/>
        <end position="151"/>
    </location>
</feature>
<dbReference type="KEGG" id="cdo:CDOO_03480"/>
<dbReference type="AlphaFoldDB" id="A0A097IE45"/>
<dbReference type="HOGENOM" id="CLU_063440_1_1_11"/>
<dbReference type="STRING" id="558173.CDOO_03480"/>
<organism evidence="3 4">
    <name type="scientific">Corynebacterium doosanense CAU 212 = DSM 45436</name>
    <dbReference type="NCBI Taxonomy" id="558173"/>
    <lineage>
        <taxon>Bacteria</taxon>
        <taxon>Bacillati</taxon>
        <taxon>Actinomycetota</taxon>
        <taxon>Actinomycetes</taxon>
        <taxon>Mycobacteriales</taxon>
        <taxon>Corynebacteriaceae</taxon>
        <taxon>Corynebacterium</taxon>
    </lineage>
</organism>
<feature type="region of interest" description="Disordered" evidence="1">
    <location>
        <begin position="132"/>
        <end position="157"/>
    </location>
</feature>
<feature type="domain" description="Transcription regulator PadR N-terminal" evidence="2">
    <location>
        <begin position="51"/>
        <end position="119"/>
    </location>
</feature>
<evidence type="ECO:0000256" key="1">
    <source>
        <dbReference type="SAM" id="MobiDB-lite"/>
    </source>
</evidence>
<dbReference type="InterPro" id="IPR005149">
    <property type="entry name" value="Tscrpt_reg_PadR_N"/>
</dbReference>
<dbReference type="Gene3D" id="1.10.10.10">
    <property type="entry name" value="Winged helix-like DNA-binding domain superfamily/Winged helix DNA-binding domain"/>
    <property type="match status" value="1"/>
</dbReference>
<accession>A0A097IE45</accession>
<evidence type="ECO:0000313" key="3">
    <source>
        <dbReference type="EMBL" id="AIT60413.1"/>
    </source>
</evidence>
<dbReference type="InterPro" id="IPR036390">
    <property type="entry name" value="WH_DNA-bd_sf"/>
</dbReference>
<evidence type="ECO:0000313" key="4">
    <source>
        <dbReference type="Proteomes" id="UP000029914"/>
    </source>
</evidence>
<dbReference type="EMBL" id="CP006764">
    <property type="protein sequence ID" value="AIT60413.1"/>
    <property type="molecule type" value="Genomic_DNA"/>
</dbReference>
<dbReference type="RefSeq" id="WP_018021163.1">
    <property type="nucleotide sequence ID" value="NZ_AQUX01000002.1"/>
</dbReference>
<reference evidence="3 4" key="1">
    <citation type="submission" date="2013-09" db="EMBL/GenBank/DDBJ databases">
        <title>Complete genome sequence of Corynebacterium doosanense CAU 212(T) (=DSM 45436(T)), isolated from activated sludge.</title>
        <authorList>
            <person name="Schaffert L."/>
            <person name="Albersmeier A."/>
            <person name="Kalinowski J."/>
            <person name="Ruckert C."/>
        </authorList>
    </citation>
    <scope>NUCLEOTIDE SEQUENCE [LARGE SCALE GENOMIC DNA]</scope>
    <source>
        <strain evidence="3 4">CAU 212</strain>
    </source>
</reference>
<dbReference type="InterPro" id="IPR036388">
    <property type="entry name" value="WH-like_DNA-bd_sf"/>
</dbReference>
<dbReference type="Proteomes" id="UP000029914">
    <property type="component" value="Chromosome"/>
</dbReference>
<dbReference type="CDD" id="cd00090">
    <property type="entry name" value="HTH_ARSR"/>
    <property type="match status" value="1"/>
</dbReference>
<dbReference type="SUPFAM" id="SSF46785">
    <property type="entry name" value="Winged helix' DNA-binding domain"/>
    <property type="match status" value="1"/>
</dbReference>
<gene>
    <name evidence="3" type="ORF">CDOO_03480</name>
</gene>
<protein>
    <submittedName>
        <fullName evidence="3">ParR family transcriptional regulator</fullName>
    </submittedName>
</protein>
<dbReference type="Pfam" id="PF03551">
    <property type="entry name" value="PadR"/>
    <property type="match status" value="1"/>
</dbReference>
<dbReference type="OrthoDB" id="1683430at2"/>
<dbReference type="PANTHER" id="PTHR43252:SF2">
    <property type="entry name" value="TRANSCRIPTION REGULATOR, PADR-LIKE FAMILY"/>
    <property type="match status" value="1"/>
</dbReference>
<proteinExistence type="predicted"/>
<dbReference type="PANTHER" id="PTHR43252">
    <property type="entry name" value="TRANSCRIPTIONAL REGULATOR YQJI"/>
    <property type="match status" value="1"/>
</dbReference>
<name>A0A097IE45_9CORY</name>
<dbReference type="eggNOG" id="COG1695">
    <property type="taxonomic scope" value="Bacteria"/>
</dbReference>
<evidence type="ECO:0000259" key="2">
    <source>
        <dbReference type="Pfam" id="PF03551"/>
    </source>
</evidence>
<dbReference type="InterPro" id="IPR011991">
    <property type="entry name" value="ArsR-like_HTH"/>
</dbReference>